<accession>S4P5S7</accession>
<feature type="non-terminal residue" evidence="1">
    <location>
        <position position="72"/>
    </location>
</feature>
<feature type="non-terminal residue" evidence="1">
    <location>
        <position position="1"/>
    </location>
</feature>
<proteinExistence type="predicted"/>
<evidence type="ECO:0000313" key="1">
    <source>
        <dbReference type="EMBL" id="JAA81855.1"/>
    </source>
</evidence>
<name>S4P5S7_9NEOP</name>
<dbReference type="AlphaFoldDB" id="S4P5S7"/>
<sequence length="72" mass="7998">AEIDRRILGSNPLVGPWNTMPFCRVITECMHFWCNGCLEHHHVGARRVAEVVVQREVHVEGGEHGGGGQEVP</sequence>
<dbReference type="EMBL" id="GAIX01010705">
    <property type="protein sequence ID" value="JAA81855.1"/>
    <property type="molecule type" value="Transcribed_RNA"/>
</dbReference>
<organism evidence="1">
    <name type="scientific">Pararge aegeria</name>
    <name type="common">speckled wood butterfly</name>
    <dbReference type="NCBI Taxonomy" id="116150"/>
    <lineage>
        <taxon>Eukaryota</taxon>
        <taxon>Metazoa</taxon>
        <taxon>Ecdysozoa</taxon>
        <taxon>Arthropoda</taxon>
        <taxon>Hexapoda</taxon>
        <taxon>Insecta</taxon>
        <taxon>Pterygota</taxon>
        <taxon>Neoptera</taxon>
        <taxon>Endopterygota</taxon>
        <taxon>Lepidoptera</taxon>
        <taxon>Glossata</taxon>
        <taxon>Ditrysia</taxon>
        <taxon>Papilionoidea</taxon>
        <taxon>Nymphalidae</taxon>
        <taxon>Satyrinae</taxon>
        <taxon>Satyrini</taxon>
        <taxon>Parargina</taxon>
        <taxon>Pararge</taxon>
    </lineage>
</organism>
<protein>
    <submittedName>
        <fullName evidence="1">Sil-2 mRNA for sid-1-like protein2</fullName>
    </submittedName>
</protein>
<reference evidence="1" key="2">
    <citation type="submission" date="2013-05" db="EMBL/GenBank/DDBJ databases">
        <authorList>
            <person name="Carter J.-M."/>
            <person name="Baker S.C."/>
            <person name="Pink R."/>
            <person name="Carter D.R.F."/>
            <person name="Collins A."/>
            <person name="Tomlin J."/>
            <person name="Gibbs M."/>
            <person name="Breuker C.J."/>
        </authorList>
    </citation>
    <scope>NUCLEOTIDE SEQUENCE</scope>
    <source>
        <tissue evidence="1">Ovary</tissue>
    </source>
</reference>
<reference evidence="1" key="1">
    <citation type="journal article" date="2013" name="BMC Genomics">
        <title>Unscrambling butterfly oogenesis.</title>
        <authorList>
            <person name="Carter J.M."/>
            <person name="Baker S.C."/>
            <person name="Pink R."/>
            <person name="Carter D.R."/>
            <person name="Collins A."/>
            <person name="Tomlin J."/>
            <person name="Gibbs M."/>
            <person name="Breuker C.J."/>
        </authorList>
    </citation>
    <scope>NUCLEOTIDE SEQUENCE</scope>
    <source>
        <tissue evidence="1">Ovary</tissue>
    </source>
</reference>